<dbReference type="SUPFAM" id="SSF53850">
    <property type="entry name" value="Periplasmic binding protein-like II"/>
    <property type="match status" value="1"/>
</dbReference>
<dbReference type="InterPro" id="IPR050811">
    <property type="entry name" value="Phosphate_ABC_transporter"/>
</dbReference>
<dbReference type="PANTHER" id="PTHR30570:SF1">
    <property type="entry name" value="PHOSPHATE-BINDING PROTEIN PSTS"/>
    <property type="match status" value="1"/>
</dbReference>
<keyword evidence="5" id="KW-1185">Reference proteome</keyword>
<protein>
    <submittedName>
        <fullName evidence="4">ABC-type phosphate transport system substrate-binding protein</fullName>
    </submittedName>
</protein>
<dbReference type="AlphaFoldDB" id="A0A7W7DEY6"/>
<accession>A0A7W7DEY6</accession>
<reference evidence="4 5" key="1">
    <citation type="submission" date="2020-08" db="EMBL/GenBank/DDBJ databases">
        <title>Sequencing the genomes of 1000 actinobacteria strains.</title>
        <authorList>
            <person name="Klenk H.-P."/>
        </authorList>
    </citation>
    <scope>NUCLEOTIDE SEQUENCE [LARGE SCALE GENOMIC DNA]</scope>
    <source>
        <strain evidence="4 5">DSM 45784</strain>
    </source>
</reference>
<dbReference type="EMBL" id="JACHND010000001">
    <property type="protein sequence ID" value="MBB4705391.1"/>
    <property type="molecule type" value="Genomic_DNA"/>
</dbReference>
<sequence>MGYLVDALGRLVDFLGGAGPVVFGIVLLVAAPFLDRLIVRRKRLGFRVLYNSKIGIGPERLHDGADPSDSGPRQLRQVVRLLDRMSVVVIRIRNSGSYDIEPDDFQKPLSFTFGGRVVWNARISEASTPDLREELRNSLRFFAAGDTRTGRDNLLAVRGRLTERMSRLLRAPSGQDAGEPRWYGVWLDGMSLGRGQMAKLVVVLREPVESRSDEVTKSLRHGGRLKETGLIKDEGERRRVTLPRVTGALAGVLTVVLVLSQIAQQPRQPETVVACASGELRIEGSSAFMPTMAAIAAAYKRDCPGARITTVPNGSIEALRRLDGPDGLVALADGMGEFRGRTPYTQKIAVVVFQVVVNIGVGLTTLSVEDLRKIYKGDWTDWNQVPAWRQANGGRASLPISIVGRGGESGTRRTFERYVLGGRSEPPLTSDDCKNRRSAKTGVIRCERDENVKVVQEIKNTPGAIGYADVSVLRTLRQESGGDTVVQGLSLDGQNFDPSDPAGYPFWTVEYLYSRETPEPGSLKHGFLKFVGENALAGTRVGAAGFFPCTARLCDAR</sequence>
<evidence type="ECO:0000256" key="1">
    <source>
        <dbReference type="ARBA" id="ARBA00022729"/>
    </source>
</evidence>
<feature type="transmembrane region" description="Helical" evidence="2">
    <location>
        <begin position="14"/>
        <end position="34"/>
    </location>
</feature>
<dbReference type="RefSeq" id="WP_184887069.1">
    <property type="nucleotide sequence ID" value="NZ_BOOV01000020.1"/>
</dbReference>
<dbReference type="Pfam" id="PF12849">
    <property type="entry name" value="PBP_like_2"/>
    <property type="match status" value="1"/>
</dbReference>
<gene>
    <name evidence="4" type="ORF">BJ982_006935</name>
</gene>
<keyword evidence="1" id="KW-0732">Signal</keyword>
<keyword evidence="2" id="KW-0472">Membrane</keyword>
<evidence type="ECO:0000313" key="5">
    <source>
        <dbReference type="Proteomes" id="UP000542210"/>
    </source>
</evidence>
<organism evidence="4 5">
    <name type="scientific">Sphaerisporangium siamense</name>
    <dbReference type="NCBI Taxonomy" id="795645"/>
    <lineage>
        <taxon>Bacteria</taxon>
        <taxon>Bacillati</taxon>
        <taxon>Actinomycetota</taxon>
        <taxon>Actinomycetes</taxon>
        <taxon>Streptosporangiales</taxon>
        <taxon>Streptosporangiaceae</taxon>
        <taxon>Sphaerisporangium</taxon>
    </lineage>
</organism>
<dbReference type="Proteomes" id="UP000542210">
    <property type="component" value="Unassembled WGS sequence"/>
</dbReference>
<keyword evidence="2" id="KW-0812">Transmembrane</keyword>
<evidence type="ECO:0000256" key="2">
    <source>
        <dbReference type="SAM" id="Phobius"/>
    </source>
</evidence>
<dbReference type="Gene3D" id="3.40.190.10">
    <property type="entry name" value="Periplasmic binding protein-like II"/>
    <property type="match status" value="2"/>
</dbReference>
<evidence type="ECO:0000259" key="3">
    <source>
        <dbReference type="Pfam" id="PF12849"/>
    </source>
</evidence>
<keyword evidence="2" id="KW-1133">Transmembrane helix</keyword>
<proteinExistence type="predicted"/>
<name>A0A7W7DEY6_9ACTN</name>
<comment type="caution">
    <text evidence="4">The sequence shown here is derived from an EMBL/GenBank/DDBJ whole genome shotgun (WGS) entry which is preliminary data.</text>
</comment>
<feature type="domain" description="PBP" evidence="3">
    <location>
        <begin position="274"/>
        <end position="531"/>
    </location>
</feature>
<dbReference type="InterPro" id="IPR024370">
    <property type="entry name" value="PBP_domain"/>
</dbReference>
<dbReference type="PANTHER" id="PTHR30570">
    <property type="entry name" value="PERIPLASMIC PHOSPHATE BINDING COMPONENT OF PHOSPHATE ABC TRANSPORTER"/>
    <property type="match status" value="1"/>
</dbReference>
<evidence type="ECO:0000313" key="4">
    <source>
        <dbReference type="EMBL" id="MBB4705391.1"/>
    </source>
</evidence>